<keyword evidence="3" id="KW-1185">Reference proteome</keyword>
<comment type="caution">
    <text evidence="2">The sequence shown here is derived from an EMBL/GenBank/DDBJ whole genome shotgun (WGS) entry which is preliminary data.</text>
</comment>
<dbReference type="Proteomes" id="UP000027725">
    <property type="component" value="Unassembled WGS sequence"/>
</dbReference>
<dbReference type="eggNOG" id="ENOG50315P4">
    <property type="taxonomic scope" value="Bacteria"/>
</dbReference>
<feature type="chain" id="PRO_5001701425" description="PRC-barrel domain-containing protein" evidence="1">
    <location>
        <begin position="27"/>
        <end position="199"/>
    </location>
</feature>
<proteinExistence type="predicted"/>
<keyword evidence="1" id="KW-0732">Signal</keyword>
<gene>
    <name evidence="2" type="ORF">DL1_02200</name>
</gene>
<dbReference type="OrthoDB" id="7875919at2"/>
<evidence type="ECO:0000313" key="2">
    <source>
        <dbReference type="EMBL" id="KEP69875.1"/>
    </source>
</evidence>
<evidence type="ECO:0000256" key="1">
    <source>
        <dbReference type="SAM" id="SignalP"/>
    </source>
</evidence>
<dbReference type="RefSeq" id="WP_038065716.1">
    <property type="nucleotide sequence ID" value="NZ_FOVB01000001.1"/>
</dbReference>
<name>A0A074TI94_9RHOB</name>
<accession>A0A074TI94</accession>
<evidence type="ECO:0000313" key="3">
    <source>
        <dbReference type="Proteomes" id="UP000027725"/>
    </source>
</evidence>
<dbReference type="EMBL" id="JHEH01000010">
    <property type="protein sequence ID" value="KEP69875.1"/>
    <property type="molecule type" value="Genomic_DNA"/>
</dbReference>
<dbReference type="AlphaFoldDB" id="A0A074TI94"/>
<evidence type="ECO:0008006" key="4">
    <source>
        <dbReference type="Google" id="ProtNLM"/>
    </source>
</evidence>
<sequence length="199" mass="20777">MTGTKNIIAASTTLLGAMAIAGSASALNLAAIPSTNDHDGTYYGIADYRSGIVKTDQTSTGTPQAHSASNNVGVADQNGIADYKTGTARQKMASSDGASQIPAQNQLDAQSGTTALKTEAMTDNAVVSSDGNAVGHVEKIEPHGKFDTVYVRTADALHTTVSRFKVNVPKSDVTKDSVHLKWTVSELLNSLETQVDKHS</sequence>
<protein>
    <recommendedName>
        <fullName evidence="4">PRC-barrel domain-containing protein</fullName>
    </recommendedName>
</protein>
<feature type="signal peptide" evidence="1">
    <location>
        <begin position="1"/>
        <end position="26"/>
    </location>
</feature>
<reference evidence="2 3" key="1">
    <citation type="submission" date="2014-03" db="EMBL/GenBank/DDBJ databases">
        <title>The draft genome sequence of Thioclava dalianensis DLFJ1-1.</title>
        <authorList>
            <person name="Lai Q."/>
            <person name="Shao Z."/>
        </authorList>
    </citation>
    <scope>NUCLEOTIDE SEQUENCE [LARGE SCALE GENOMIC DNA]</scope>
    <source>
        <strain evidence="2 3">DLFJ1-1</strain>
    </source>
</reference>
<organism evidence="2 3">
    <name type="scientific">Thioclava dalianensis</name>
    <dbReference type="NCBI Taxonomy" id="1185766"/>
    <lineage>
        <taxon>Bacteria</taxon>
        <taxon>Pseudomonadati</taxon>
        <taxon>Pseudomonadota</taxon>
        <taxon>Alphaproteobacteria</taxon>
        <taxon>Rhodobacterales</taxon>
        <taxon>Paracoccaceae</taxon>
        <taxon>Thioclava</taxon>
    </lineage>
</organism>